<evidence type="ECO:0000256" key="6">
    <source>
        <dbReference type="ARBA" id="ARBA00022750"/>
    </source>
</evidence>
<name>Q7F9M4_ORYSJ</name>
<feature type="coiled-coil region" evidence="15">
    <location>
        <begin position="36"/>
        <end position="70"/>
    </location>
</feature>
<keyword evidence="13" id="KW-0238">DNA-binding</keyword>
<sequence>MAQSNQFELLMKTIAENEKKREAADERTRAEYLELKKVVEAKIPEVEKKVEDLNTALISLSDKVEHLEDTVMQQARGGVSRKVKDEQFSINRSTSTQFLQGKRDPQFNSPDGSPDSASPEFGDRALRMKSDQPFCFRDHRTWIQLVLWPCCKRRHLGVLILGGYKKVDGSSYIRTSARQIHSSSSYTPVIKSVAVTEDARKEAESVKAREDRLSALRKMGQGPQMCSSVQLHVVQELSEVLENSTESQGHSFKGDFRLIPLGTYDIILGMDWLEQFSPMQIDWDNKWLEFQHLGKEIRLQGIVNKKDHCSLITSNQLQGMVKQGSVLYMVQLQTIEQAPANIIPESVQPLLLEFQHIFIEPTALHPKRNCDHHIPLVEGTKPVNLRPYRQLNSNTIKSKYPVPVTDQRLHTSWQQKAFTKLMGLQYKVRYRKGISNAAADALSRNDTIPSSEVLAVSVCTPLWLQEVVKGYEPDTYTSQILAELVVHPTARKHFTLSQGLLRYKGRIWIGNNTQLQHIIIDELHSSFMGGHSGIPVTYRRAKALFAWPSMKKMILSLLKQCQVCLQSKPDRAKYPGLLQPLPVPEGAWQVVSLDFIEGLPKSHGFNCILVVVDKFSKYAHFIPLYHPFTTASVAQEFMTHVYKLHGLPRTIISDRDRIFTSQLWEFLFTKSGTKLHKSSAYHPQTDGQTERVNQCLETYLRCFVHAVPSKWFYWLYLAEFWYNCSYHSAIRATPFSVLYGHEPNHFGTSCNDCPVPKLATWLEDRKVILQLLQQQLHRAQQQMKLYADKHRSFREFAVGDFVYLKLQPYVQTSVAARANHKLTYKFFGPFPVIARVGKVAYELQLLAHSSIHPVFHVSQLRKAQGFQPDVLSQLPPSLKHLQVPETFLDHRIVRKGNTTLTQWTGCATVDATWEDMEDLQHRFPKALAWGQASFQDWGLVSHPLVKANEPSMKNTEDKTLLDELQGREPSQTQPRQGRSGPVRPRKKNLKYCGPEWDNEGGRAYVIDRQRRV</sequence>
<keyword evidence="1" id="KW-0645">Protease</keyword>
<keyword evidence="14" id="KW-0233">DNA recombination</keyword>
<evidence type="ECO:0000256" key="1">
    <source>
        <dbReference type="ARBA" id="ARBA00022670"/>
    </source>
</evidence>
<dbReference type="PANTHER" id="PTHR37984:SF5">
    <property type="entry name" value="PROTEIN NYNRIN-LIKE"/>
    <property type="match status" value="1"/>
</dbReference>
<evidence type="ECO:0000256" key="5">
    <source>
        <dbReference type="ARBA" id="ARBA00022723"/>
    </source>
</evidence>
<dbReference type="PANTHER" id="PTHR37984">
    <property type="entry name" value="PROTEIN CBG26694"/>
    <property type="match status" value="1"/>
</dbReference>
<dbReference type="InterPro" id="IPR050951">
    <property type="entry name" value="Retrovirus_Pol_polyprotein"/>
</dbReference>
<dbReference type="InterPro" id="IPR001584">
    <property type="entry name" value="Integrase_cat-core"/>
</dbReference>
<proteinExistence type="predicted"/>
<evidence type="ECO:0000256" key="14">
    <source>
        <dbReference type="ARBA" id="ARBA00023172"/>
    </source>
</evidence>
<dbReference type="AlphaFoldDB" id="Q7F9M4"/>
<dbReference type="InterPro" id="IPR041588">
    <property type="entry name" value="Integrase_H2C2"/>
</dbReference>
<keyword evidence="9" id="KW-0460">Magnesium</keyword>
<gene>
    <name evidence="18" type="primary">OSJNBa0017P10.11</name>
</gene>
<evidence type="ECO:0000256" key="7">
    <source>
        <dbReference type="ARBA" id="ARBA00022759"/>
    </source>
</evidence>
<dbReference type="Pfam" id="PF24626">
    <property type="entry name" value="SH3_Tf2-1"/>
    <property type="match status" value="1"/>
</dbReference>
<dbReference type="InterPro" id="IPR056924">
    <property type="entry name" value="SH3_Tf2-1"/>
</dbReference>
<keyword evidence="11" id="KW-0695">RNA-directed DNA polymerase</keyword>
<dbReference type="Gene3D" id="2.40.70.10">
    <property type="entry name" value="Acid Proteases"/>
    <property type="match status" value="1"/>
</dbReference>
<accession>Q7F9M4</accession>
<dbReference type="EMBL" id="AL731578">
    <property type="protein sequence ID" value="CAE04934.2"/>
    <property type="molecule type" value="Genomic_DNA"/>
</dbReference>
<feature type="region of interest" description="Disordered" evidence="16">
    <location>
        <begin position="963"/>
        <end position="998"/>
    </location>
</feature>
<evidence type="ECO:0000256" key="9">
    <source>
        <dbReference type="ARBA" id="ARBA00022842"/>
    </source>
</evidence>
<keyword evidence="3" id="KW-0548">Nucleotidyltransferase</keyword>
<evidence type="ECO:0000256" key="11">
    <source>
        <dbReference type="ARBA" id="ARBA00022918"/>
    </source>
</evidence>
<protein>
    <submittedName>
        <fullName evidence="18">OSJNBa0017P10.11 protein</fullName>
    </submittedName>
</protein>
<dbReference type="GO" id="GO:0015074">
    <property type="term" value="P:DNA integration"/>
    <property type="evidence" value="ECO:0007669"/>
    <property type="project" value="UniProtKB-KW"/>
</dbReference>
<evidence type="ECO:0000256" key="3">
    <source>
        <dbReference type="ARBA" id="ARBA00022695"/>
    </source>
</evidence>
<dbReference type="GO" id="GO:0003677">
    <property type="term" value="F:DNA binding"/>
    <property type="evidence" value="ECO:0007669"/>
    <property type="project" value="UniProtKB-KW"/>
</dbReference>
<keyword evidence="2" id="KW-0808">Transferase</keyword>
<dbReference type="SUPFAM" id="SSF53098">
    <property type="entry name" value="Ribonuclease H-like"/>
    <property type="match status" value="1"/>
</dbReference>
<evidence type="ECO:0000256" key="12">
    <source>
        <dbReference type="ARBA" id="ARBA00022932"/>
    </source>
</evidence>
<keyword evidence="15" id="KW-0175">Coiled coil</keyword>
<dbReference type="GO" id="GO:0006310">
    <property type="term" value="P:DNA recombination"/>
    <property type="evidence" value="ECO:0007669"/>
    <property type="project" value="UniProtKB-KW"/>
</dbReference>
<reference evidence="19" key="2">
    <citation type="journal article" date="2008" name="Nucleic Acids Res.">
        <title>The rice annotation project database (RAP-DB): 2008 update.</title>
        <authorList>
            <consortium name="The rice annotation project (RAP)"/>
        </authorList>
    </citation>
    <scope>GENOME REANNOTATION</scope>
    <source>
        <strain evidence="19">cv. Nipponbare</strain>
    </source>
</reference>
<evidence type="ECO:0000256" key="16">
    <source>
        <dbReference type="SAM" id="MobiDB-lite"/>
    </source>
</evidence>
<dbReference type="InterPro" id="IPR036397">
    <property type="entry name" value="RNaseH_sf"/>
</dbReference>
<feature type="region of interest" description="Disordered" evidence="16">
    <location>
        <begin position="93"/>
        <end position="122"/>
    </location>
</feature>
<dbReference type="InterPro" id="IPR043502">
    <property type="entry name" value="DNA/RNA_pol_sf"/>
</dbReference>
<keyword evidence="6" id="KW-0064">Aspartyl protease</keyword>
<keyword evidence="12" id="KW-0239">DNA-directed DNA polymerase</keyword>
<dbReference type="GO" id="GO:0004519">
    <property type="term" value="F:endonuclease activity"/>
    <property type="evidence" value="ECO:0007669"/>
    <property type="project" value="UniProtKB-KW"/>
</dbReference>
<dbReference type="CDD" id="cd00303">
    <property type="entry name" value="retropepsin_like"/>
    <property type="match status" value="1"/>
</dbReference>
<dbReference type="Pfam" id="PF17921">
    <property type="entry name" value="Integrase_H2C2"/>
    <property type="match status" value="1"/>
</dbReference>
<feature type="domain" description="Integrase catalytic" evidence="17">
    <location>
        <begin position="578"/>
        <end position="742"/>
    </location>
</feature>
<dbReference type="InterPro" id="IPR012337">
    <property type="entry name" value="RNaseH-like_sf"/>
</dbReference>
<dbReference type="PROSITE" id="PS50994">
    <property type="entry name" value="INTEGRASE"/>
    <property type="match status" value="1"/>
</dbReference>
<dbReference type="Proteomes" id="UP000000763">
    <property type="component" value="Chromosome 4"/>
</dbReference>
<evidence type="ECO:0000259" key="17">
    <source>
        <dbReference type="PROSITE" id="PS50994"/>
    </source>
</evidence>
<keyword evidence="5" id="KW-0479">Metal-binding</keyword>
<evidence type="ECO:0000256" key="10">
    <source>
        <dbReference type="ARBA" id="ARBA00022908"/>
    </source>
</evidence>
<dbReference type="GO" id="GO:0003887">
    <property type="term" value="F:DNA-directed DNA polymerase activity"/>
    <property type="evidence" value="ECO:0007669"/>
    <property type="project" value="UniProtKB-KW"/>
</dbReference>
<evidence type="ECO:0000256" key="2">
    <source>
        <dbReference type="ARBA" id="ARBA00022679"/>
    </source>
</evidence>
<evidence type="ECO:0000256" key="15">
    <source>
        <dbReference type="SAM" id="Coils"/>
    </source>
</evidence>
<dbReference type="SUPFAM" id="SSF56672">
    <property type="entry name" value="DNA/RNA polymerases"/>
    <property type="match status" value="1"/>
</dbReference>
<dbReference type="GO" id="GO:0003964">
    <property type="term" value="F:RNA-directed DNA polymerase activity"/>
    <property type="evidence" value="ECO:0007669"/>
    <property type="project" value="UniProtKB-KW"/>
</dbReference>
<dbReference type="Gene3D" id="3.30.420.10">
    <property type="entry name" value="Ribonuclease H-like superfamily/Ribonuclease H"/>
    <property type="match status" value="1"/>
</dbReference>
<dbReference type="InterPro" id="IPR021109">
    <property type="entry name" value="Peptidase_aspartic_dom_sf"/>
</dbReference>
<evidence type="ECO:0000313" key="18">
    <source>
        <dbReference type="EMBL" id="CAE04934.2"/>
    </source>
</evidence>
<evidence type="ECO:0000256" key="8">
    <source>
        <dbReference type="ARBA" id="ARBA00022801"/>
    </source>
</evidence>
<dbReference type="GO" id="GO:0006508">
    <property type="term" value="P:proteolysis"/>
    <property type="evidence" value="ECO:0007669"/>
    <property type="project" value="UniProtKB-KW"/>
</dbReference>
<reference evidence="19" key="1">
    <citation type="journal article" date="2005" name="Nature">
        <title>The map-based sequence of the rice genome.</title>
        <authorList>
            <consortium name="International rice genome sequencing project (IRGSP)"/>
            <person name="Matsumoto T."/>
            <person name="Wu J."/>
            <person name="Kanamori H."/>
            <person name="Katayose Y."/>
            <person name="Fujisawa M."/>
            <person name="Namiki N."/>
            <person name="Mizuno H."/>
            <person name="Yamamoto K."/>
            <person name="Antonio B.A."/>
            <person name="Baba T."/>
            <person name="Sakata K."/>
            <person name="Nagamura Y."/>
            <person name="Aoki H."/>
            <person name="Arikawa K."/>
            <person name="Arita K."/>
            <person name="Bito T."/>
            <person name="Chiden Y."/>
            <person name="Fujitsuka N."/>
            <person name="Fukunaka R."/>
            <person name="Hamada M."/>
            <person name="Harada C."/>
            <person name="Hayashi A."/>
            <person name="Hijishita S."/>
            <person name="Honda M."/>
            <person name="Hosokawa S."/>
            <person name="Ichikawa Y."/>
            <person name="Idonuma A."/>
            <person name="Iijima M."/>
            <person name="Ikeda M."/>
            <person name="Ikeno M."/>
            <person name="Ito K."/>
            <person name="Ito S."/>
            <person name="Ito T."/>
            <person name="Ito Y."/>
            <person name="Ito Y."/>
            <person name="Iwabuchi A."/>
            <person name="Kamiya K."/>
            <person name="Karasawa W."/>
            <person name="Kurita K."/>
            <person name="Katagiri S."/>
            <person name="Kikuta A."/>
            <person name="Kobayashi H."/>
            <person name="Kobayashi N."/>
            <person name="Machita K."/>
            <person name="Maehara T."/>
            <person name="Masukawa M."/>
            <person name="Mizubayashi T."/>
            <person name="Mukai Y."/>
            <person name="Nagasaki H."/>
            <person name="Nagata Y."/>
            <person name="Naito S."/>
            <person name="Nakashima M."/>
            <person name="Nakama Y."/>
            <person name="Nakamichi Y."/>
            <person name="Nakamura M."/>
            <person name="Meguro A."/>
            <person name="Negishi M."/>
            <person name="Ohta I."/>
            <person name="Ohta T."/>
            <person name="Okamoto M."/>
            <person name="Ono N."/>
            <person name="Saji S."/>
            <person name="Sakaguchi M."/>
            <person name="Sakai K."/>
            <person name="Shibata M."/>
            <person name="Shimokawa T."/>
            <person name="Song J."/>
            <person name="Takazaki Y."/>
            <person name="Terasawa K."/>
            <person name="Tsugane M."/>
            <person name="Tsuji K."/>
            <person name="Ueda S."/>
            <person name="Waki K."/>
            <person name="Yamagata H."/>
            <person name="Yamamoto M."/>
            <person name="Yamamoto S."/>
            <person name="Yamane H."/>
            <person name="Yoshiki S."/>
            <person name="Yoshihara R."/>
            <person name="Yukawa K."/>
            <person name="Zhong H."/>
            <person name="Yano M."/>
            <person name="Yuan Q."/>
            <person name="Ouyang S."/>
            <person name="Liu J."/>
            <person name="Jones K.M."/>
            <person name="Gansberger K."/>
            <person name="Moffat K."/>
            <person name="Hill J."/>
            <person name="Bera J."/>
            <person name="Fadrosh D."/>
            <person name="Jin S."/>
            <person name="Johri S."/>
            <person name="Kim M."/>
            <person name="Overton L."/>
            <person name="Reardon M."/>
            <person name="Tsitrin T."/>
            <person name="Vuong H."/>
            <person name="Weaver B."/>
            <person name="Ciecko A."/>
            <person name="Tallon L."/>
            <person name="Jackson J."/>
            <person name="Pai G."/>
            <person name="Aken S.V."/>
            <person name="Utterback T."/>
            <person name="Reidmuller S."/>
            <person name="Feldblyum T."/>
            <person name="Hsiao J."/>
            <person name="Zismann V."/>
            <person name="Iobst S."/>
            <person name="de Vazeille A.R."/>
            <person name="Buell C.R."/>
            <person name="Ying K."/>
            <person name="Li Y."/>
            <person name="Lu T."/>
            <person name="Huang Y."/>
            <person name="Zhao Q."/>
            <person name="Feng Q."/>
            <person name="Zhang L."/>
            <person name="Zhu J."/>
            <person name="Weng Q."/>
            <person name="Mu J."/>
            <person name="Lu Y."/>
            <person name="Fan D."/>
            <person name="Liu Y."/>
            <person name="Guan J."/>
            <person name="Zhang Y."/>
            <person name="Yu S."/>
            <person name="Liu X."/>
            <person name="Zhang Y."/>
            <person name="Hong G."/>
            <person name="Han B."/>
            <person name="Choisne N."/>
            <person name="Demange N."/>
            <person name="Orjeda G."/>
            <person name="Samain S."/>
            <person name="Cattolico L."/>
            <person name="Pelletier E."/>
            <person name="Couloux A."/>
            <person name="Segurens B."/>
            <person name="Wincker P."/>
            <person name="D'Hont A."/>
            <person name="Scarpelli C."/>
            <person name="Weissenbach J."/>
            <person name="Salanoubat M."/>
            <person name="Quetier F."/>
            <person name="Yu Y."/>
            <person name="Kim H.R."/>
            <person name="Rambo T."/>
            <person name="Currie J."/>
            <person name="Collura K."/>
            <person name="Luo M."/>
            <person name="Yang T."/>
            <person name="Ammiraju J.S.S."/>
            <person name="Engler F."/>
            <person name="Soderlund C."/>
            <person name="Wing R.A."/>
            <person name="Palmer L.E."/>
            <person name="de la Bastide M."/>
            <person name="Spiegel L."/>
            <person name="Nascimento L."/>
            <person name="Zutavern T."/>
            <person name="O'Shaughnessy A."/>
            <person name="Dike S."/>
            <person name="Dedhia N."/>
            <person name="Preston R."/>
            <person name="Balija V."/>
            <person name="McCombie W.R."/>
            <person name="Chow T."/>
            <person name="Chen H."/>
            <person name="Chung M."/>
            <person name="Chen C."/>
            <person name="Shaw J."/>
            <person name="Wu H."/>
            <person name="Hsiao K."/>
            <person name="Chao Y."/>
            <person name="Chu M."/>
            <person name="Cheng C."/>
            <person name="Hour A."/>
            <person name="Lee P."/>
            <person name="Lin S."/>
            <person name="Lin Y."/>
            <person name="Liou J."/>
            <person name="Liu S."/>
            <person name="Hsing Y."/>
            <person name="Raghuvanshi S."/>
            <person name="Mohanty A."/>
            <person name="Bharti A.K."/>
            <person name="Gaur A."/>
            <person name="Gupta V."/>
            <person name="Kumar D."/>
            <person name="Ravi V."/>
            <person name="Vij S."/>
            <person name="Kapur A."/>
            <person name="Khurana P."/>
            <person name="Khurana P."/>
            <person name="Khurana J.P."/>
            <person name="Tyagi A.K."/>
            <person name="Gaikwad K."/>
            <person name="Singh A."/>
            <person name="Dalal V."/>
            <person name="Srivastava S."/>
            <person name="Dixit A."/>
            <person name="Pal A.K."/>
            <person name="Ghazi I.A."/>
            <person name="Yadav M."/>
            <person name="Pandit A."/>
            <person name="Bhargava A."/>
            <person name="Sureshbabu K."/>
            <person name="Batra K."/>
            <person name="Sharma T.R."/>
            <person name="Mohapatra T."/>
            <person name="Singh N.K."/>
            <person name="Messing J."/>
            <person name="Nelson A.B."/>
            <person name="Fuks G."/>
            <person name="Kavchok S."/>
            <person name="Keizer G."/>
            <person name="Linton E."/>
            <person name="Llaca V."/>
            <person name="Song R."/>
            <person name="Tanyolac B."/>
            <person name="Young S."/>
            <person name="Ho-Il K."/>
            <person name="Hahn J.H."/>
            <person name="Sangsakoo G."/>
            <person name="Vanavichit A."/>
            <person name="de Mattos Luiz.A.T."/>
            <person name="Zimmer P.D."/>
            <person name="Malone G."/>
            <person name="Dellagostin O."/>
            <person name="de Oliveira A.C."/>
            <person name="Bevan M."/>
            <person name="Bancroft I."/>
            <person name="Minx P."/>
            <person name="Cordum H."/>
            <person name="Wilson R."/>
            <person name="Cheng Z."/>
            <person name="Jin W."/>
            <person name="Jiang J."/>
            <person name="Leong S.A."/>
            <person name="Iwama H."/>
            <person name="Gojobori T."/>
            <person name="Itoh T."/>
            <person name="Niimura Y."/>
            <person name="Fujii Y."/>
            <person name="Habara T."/>
            <person name="Sakai H."/>
            <person name="Sato Y."/>
            <person name="Wilson G."/>
            <person name="Kumar K."/>
            <person name="McCouch S."/>
            <person name="Juretic N."/>
            <person name="Hoen D."/>
            <person name="Wright S."/>
            <person name="Bruskiewich R."/>
            <person name="Bureau T."/>
            <person name="Miyao A."/>
            <person name="Hirochika H."/>
            <person name="Nishikawa T."/>
            <person name="Kadowaki K."/>
            <person name="Sugiura M."/>
            <person name="Burr B."/>
            <person name="Sasaki T."/>
        </authorList>
    </citation>
    <scope>NUCLEOTIDE SEQUENCE [LARGE SCALE GENOMIC DNA]</scope>
    <source>
        <strain evidence="19">cv. Nipponbare</strain>
    </source>
</reference>
<evidence type="ECO:0000313" key="19">
    <source>
        <dbReference type="Proteomes" id="UP000000763"/>
    </source>
</evidence>
<organism evidence="18 19">
    <name type="scientific">Oryza sativa subsp. japonica</name>
    <name type="common">Rice</name>
    <dbReference type="NCBI Taxonomy" id="39947"/>
    <lineage>
        <taxon>Eukaryota</taxon>
        <taxon>Viridiplantae</taxon>
        <taxon>Streptophyta</taxon>
        <taxon>Embryophyta</taxon>
        <taxon>Tracheophyta</taxon>
        <taxon>Spermatophyta</taxon>
        <taxon>Magnoliopsida</taxon>
        <taxon>Liliopsida</taxon>
        <taxon>Poales</taxon>
        <taxon>Poaceae</taxon>
        <taxon>BOP clade</taxon>
        <taxon>Oryzoideae</taxon>
        <taxon>Oryzeae</taxon>
        <taxon>Oryzinae</taxon>
        <taxon>Oryza</taxon>
        <taxon>Oryza sativa</taxon>
    </lineage>
</organism>
<dbReference type="GO" id="GO:0046872">
    <property type="term" value="F:metal ion binding"/>
    <property type="evidence" value="ECO:0007669"/>
    <property type="project" value="UniProtKB-KW"/>
</dbReference>
<keyword evidence="10" id="KW-0229">DNA integration</keyword>
<evidence type="ECO:0000256" key="13">
    <source>
        <dbReference type="ARBA" id="ARBA00023125"/>
    </source>
</evidence>
<dbReference type="Gene3D" id="1.10.340.70">
    <property type="match status" value="1"/>
</dbReference>
<feature type="coiled-coil region" evidence="15">
    <location>
        <begin position="762"/>
        <end position="789"/>
    </location>
</feature>
<evidence type="ECO:0000256" key="4">
    <source>
        <dbReference type="ARBA" id="ARBA00022722"/>
    </source>
</evidence>
<keyword evidence="8" id="KW-0378">Hydrolase</keyword>
<dbReference type="InterPro" id="IPR016197">
    <property type="entry name" value="Chromo-like_dom_sf"/>
</dbReference>
<dbReference type="GO" id="GO:0004190">
    <property type="term" value="F:aspartic-type endopeptidase activity"/>
    <property type="evidence" value="ECO:0007669"/>
    <property type="project" value="UniProtKB-KW"/>
</dbReference>
<keyword evidence="7" id="KW-0255">Endonuclease</keyword>
<dbReference type="SUPFAM" id="SSF54160">
    <property type="entry name" value="Chromo domain-like"/>
    <property type="match status" value="1"/>
</dbReference>
<keyword evidence="4" id="KW-0540">Nuclease</keyword>